<proteinExistence type="predicted"/>
<reference evidence="2 3" key="1">
    <citation type="submission" date="2024-09" db="EMBL/GenBank/DDBJ databases">
        <title>Whole genome analysis of Stenotrophomonas geniculata MK-1, and its biological control impact on peanut foliage fungus diseases.</title>
        <authorList>
            <person name="Ahsan T."/>
        </authorList>
    </citation>
    <scope>NUCLEOTIDE SEQUENCE [LARGE SCALE GENOMIC DNA]</scope>
    <source>
        <strain evidence="2 3">MK-1</strain>
    </source>
</reference>
<dbReference type="Proteomes" id="UP001596115">
    <property type="component" value="Unassembled WGS sequence"/>
</dbReference>
<dbReference type="EMBL" id="JBHRFL010000005">
    <property type="protein sequence ID" value="MFC6069059.1"/>
    <property type="molecule type" value="Genomic_DNA"/>
</dbReference>
<protein>
    <recommendedName>
        <fullName evidence="4">DUF4251 domain-containing protein</fullName>
    </recommendedName>
</protein>
<evidence type="ECO:0008006" key="4">
    <source>
        <dbReference type="Google" id="ProtNLM"/>
    </source>
</evidence>
<feature type="region of interest" description="Disordered" evidence="1">
    <location>
        <begin position="1"/>
        <end position="28"/>
    </location>
</feature>
<accession>A0ABW1N1Y8</accession>
<comment type="caution">
    <text evidence="2">The sequence shown here is derived from an EMBL/GenBank/DDBJ whole genome shotgun (WGS) entry which is preliminary data.</text>
</comment>
<feature type="compositionally biased region" description="Polar residues" evidence="1">
    <location>
        <begin position="17"/>
        <end position="28"/>
    </location>
</feature>
<keyword evidence="3" id="KW-1185">Reference proteome</keyword>
<gene>
    <name evidence="2" type="ORF">ACFLLB_05700</name>
</gene>
<evidence type="ECO:0000313" key="3">
    <source>
        <dbReference type="Proteomes" id="UP001596115"/>
    </source>
</evidence>
<organism evidence="2 3">
    <name type="scientific">Stenotrophomonas geniculata</name>
    <dbReference type="NCBI Taxonomy" id="86188"/>
    <lineage>
        <taxon>Bacteria</taxon>
        <taxon>Pseudomonadati</taxon>
        <taxon>Pseudomonadota</taxon>
        <taxon>Gammaproteobacteria</taxon>
        <taxon>Lysobacterales</taxon>
        <taxon>Lysobacteraceae</taxon>
        <taxon>Stenotrophomonas</taxon>
    </lineage>
</organism>
<dbReference type="RefSeq" id="WP_239682754.1">
    <property type="nucleotide sequence ID" value="NZ_JAWISN010000007.1"/>
</dbReference>
<sequence length="222" mass="24435">MTHDRIRSALFPPPRGTNASRASRAANTGSKQVVRAPLQLKAVVLAGVLMVFGTAAACEQYSAYPDVVLDSFYASAPTQPRMFMDQERGRSAMRKCSFPGGPIPIFVRLDVPGLTYVGELQYEGRTYASYATSADSALLAFDVYWNALDRTPLRLGEEMEIMYETRAGDGLQYTINYTALVFSRGGRMQSSSIRIGVISLRSPMYPSLDSSAYYYLAPTFSP</sequence>
<evidence type="ECO:0000256" key="1">
    <source>
        <dbReference type="SAM" id="MobiDB-lite"/>
    </source>
</evidence>
<evidence type="ECO:0000313" key="2">
    <source>
        <dbReference type="EMBL" id="MFC6069059.1"/>
    </source>
</evidence>
<name>A0ABW1N1Y8_9GAMM</name>